<dbReference type="RefSeq" id="WP_322498585.1">
    <property type="nucleotide sequence ID" value="NZ_JARGYU010000001.1"/>
</dbReference>
<dbReference type="Proteomes" id="UP001289135">
    <property type="component" value="Unassembled WGS sequence"/>
</dbReference>
<reference evidence="1" key="1">
    <citation type="submission" date="2023-02" db="EMBL/GenBank/DDBJ databases">
        <title>Host association and intracellularity evolved multiple times independently in the Rickettsiales.</title>
        <authorList>
            <person name="Castelli M."/>
            <person name="Nardi T."/>
            <person name="Gammuto L."/>
            <person name="Bellinzona G."/>
            <person name="Sabaneyeva E."/>
            <person name="Potekhin A."/>
            <person name="Serra V."/>
            <person name="Petroni G."/>
            <person name="Sassera D."/>
        </authorList>
    </citation>
    <scope>NUCLEOTIDE SEQUENCE</scope>
    <source>
        <strain evidence="1">USBL-36I1</strain>
    </source>
</reference>
<evidence type="ECO:0000313" key="2">
    <source>
        <dbReference type="Proteomes" id="UP001289135"/>
    </source>
</evidence>
<keyword evidence="2" id="KW-1185">Reference proteome</keyword>
<proteinExistence type="predicted"/>
<comment type="caution">
    <text evidence="1">The sequence shown here is derived from an EMBL/GenBank/DDBJ whole genome shotgun (WGS) entry which is preliminary data.</text>
</comment>
<dbReference type="AlphaFoldDB" id="A0AAE4VKF7"/>
<evidence type="ECO:0000313" key="1">
    <source>
        <dbReference type="EMBL" id="MDZ5761165.1"/>
    </source>
</evidence>
<name>A0AAE4VKF7_9RICK</name>
<dbReference type="EMBL" id="JARGYU010000001">
    <property type="protein sequence ID" value="MDZ5761165.1"/>
    <property type="molecule type" value="Genomic_DNA"/>
</dbReference>
<accession>A0AAE4VKF7</accession>
<organism evidence="1 2">
    <name type="scientific">Lyticum sinuosum</name>
    <dbReference type="NCBI Taxonomy" id="1332059"/>
    <lineage>
        <taxon>Bacteria</taxon>
        <taxon>Pseudomonadati</taxon>
        <taxon>Pseudomonadota</taxon>
        <taxon>Alphaproteobacteria</taxon>
        <taxon>Rickettsiales</taxon>
        <taxon>Lyticum</taxon>
    </lineage>
</organism>
<gene>
    <name evidence="1" type="ORF">Lyticum_00332</name>
</gene>
<sequence>MIEYSNIENQYSKIDKELDNFINKFENSDDKIQLITETHMNFNLIAIDICKELKSRINDENIFHLKIFIPLLDFFIGAKLIINKDNQDNQDIIQKMSSTVKSLKQQECSTNFPTLRLSLLVLINSCDIFLSEKANLSLLKINSTILNIINGEIKSPICINYFLNLIIVNCTFDSRSLSNDYIFKIKAIDSNVFSPRIDFFISFLRIIENICIFEKNYIYNSSYKFLHNDNTKVIYHLMYIHDQIKKHLNISEDLKYDNIIDNIINFLQNIKEDIENNRSLSDLHILVMKYLMGHVFFDQIINTVCDYHSILFIILEFQKLDNPSIANFQLLETHISNLCNFVNDNDLFFANKRLFFVNGFLAIKDFSKKLDKDCNEYSEKINIINNIQNKILGIIFDKNFSTKSSKKNHGTDKLNMKFVKIFVFYSIFKDKVSVLLNKMVKNSYNIIKQIPSYFYKTVNFTINIFKDLCIDLKSFLIKKFDRLSDKNSHEIS</sequence>
<protein>
    <submittedName>
        <fullName evidence="1">Uncharacterized protein</fullName>
    </submittedName>
</protein>